<proteinExistence type="predicted"/>
<protein>
    <submittedName>
        <fullName evidence="1">Uncharacterized protein</fullName>
    </submittedName>
</protein>
<name>A0A816LY21_9BILA</name>
<dbReference type="Proteomes" id="UP000663824">
    <property type="component" value="Unassembled WGS sequence"/>
</dbReference>
<evidence type="ECO:0000313" key="2">
    <source>
        <dbReference type="Proteomes" id="UP000663824"/>
    </source>
</evidence>
<sequence length="130" mass="15115">MHSQTQESTVPPFIDLIPVARSFRPNEWLDIGRFYPKQVLPLLVPNIGSTKINDINNIRPTDTDKENKTDFRNQHTLVSFVIKKKASSLYFDEHVLKEESNTILSNRRTQIAIDDSIHQDTRPPTKRFKN</sequence>
<comment type="caution">
    <text evidence="1">The sequence shown here is derived from an EMBL/GenBank/DDBJ whole genome shotgun (WGS) entry which is preliminary data.</text>
</comment>
<gene>
    <name evidence="1" type="ORF">MBJ925_LOCUS6086</name>
</gene>
<dbReference type="EMBL" id="CAJNRE010001712">
    <property type="protein sequence ID" value="CAF1955233.1"/>
    <property type="molecule type" value="Genomic_DNA"/>
</dbReference>
<dbReference type="AlphaFoldDB" id="A0A816LY21"/>
<reference evidence="1" key="1">
    <citation type="submission" date="2021-02" db="EMBL/GenBank/DDBJ databases">
        <authorList>
            <person name="Nowell W R."/>
        </authorList>
    </citation>
    <scope>NUCLEOTIDE SEQUENCE</scope>
</reference>
<organism evidence="1 2">
    <name type="scientific">Rotaria magnacalcarata</name>
    <dbReference type="NCBI Taxonomy" id="392030"/>
    <lineage>
        <taxon>Eukaryota</taxon>
        <taxon>Metazoa</taxon>
        <taxon>Spiralia</taxon>
        <taxon>Gnathifera</taxon>
        <taxon>Rotifera</taxon>
        <taxon>Eurotatoria</taxon>
        <taxon>Bdelloidea</taxon>
        <taxon>Philodinida</taxon>
        <taxon>Philodinidae</taxon>
        <taxon>Rotaria</taxon>
    </lineage>
</organism>
<evidence type="ECO:0000313" key="1">
    <source>
        <dbReference type="EMBL" id="CAF1955233.1"/>
    </source>
</evidence>
<accession>A0A816LY21</accession>